<dbReference type="PANTHER" id="PTHR24243:SF233">
    <property type="entry name" value="THYROTROPIN-RELEASING HORMONE RECEPTOR"/>
    <property type="match status" value="1"/>
</dbReference>
<gene>
    <name evidence="10" type="ORF">GSLYS_00019981001</name>
</gene>
<dbReference type="EMBL" id="CAXITT010000833">
    <property type="protein sequence ID" value="CAL1546604.1"/>
    <property type="molecule type" value="Genomic_DNA"/>
</dbReference>
<feature type="domain" description="G-protein coupled receptors family 1 profile" evidence="9">
    <location>
        <begin position="1"/>
        <end position="272"/>
    </location>
</feature>
<dbReference type="InterPro" id="IPR019427">
    <property type="entry name" value="7TM_GPCR_serpentine_rcpt_Srw"/>
</dbReference>
<keyword evidence="5 8" id="KW-0472">Membrane</keyword>
<feature type="transmembrane region" description="Helical" evidence="8">
    <location>
        <begin position="155"/>
        <end position="174"/>
    </location>
</feature>
<protein>
    <recommendedName>
        <fullName evidence="9">G-protein coupled receptors family 1 profile domain-containing protein</fullName>
    </recommendedName>
</protein>
<keyword evidence="4" id="KW-0297">G-protein coupled receptor</keyword>
<dbReference type="Gene3D" id="1.20.1070.10">
    <property type="entry name" value="Rhodopsin 7-helix transmembrane proteins"/>
    <property type="match status" value="1"/>
</dbReference>
<evidence type="ECO:0000256" key="7">
    <source>
        <dbReference type="ARBA" id="ARBA00023224"/>
    </source>
</evidence>
<evidence type="ECO:0000256" key="1">
    <source>
        <dbReference type="ARBA" id="ARBA00004141"/>
    </source>
</evidence>
<evidence type="ECO:0000256" key="3">
    <source>
        <dbReference type="ARBA" id="ARBA00022989"/>
    </source>
</evidence>
<dbReference type="AlphaFoldDB" id="A0AAV2INS7"/>
<dbReference type="InterPro" id="IPR000276">
    <property type="entry name" value="GPCR_Rhodpsn"/>
</dbReference>
<name>A0AAV2INS7_LYMST</name>
<feature type="transmembrane region" description="Helical" evidence="8">
    <location>
        <begin position="93"/>
        <end position="116"/>
    </location>
</feature>
<dbReference type="Proteomes" id="UP001497497">
    <property type="component" value="Unassembled WGS sequence"/>
</dbReference>
<dbReference type="GO" id="GO:0008528">
    <property type="term" value="F:G protein-coupled peptide receptor activity"/>
    <property type="evidence" value="ECO:0007669"/>
    <property type="project" value="InterPro"/>
</dbReference>
<comment type="caution">
    <text evidence="10">The sequence shown here is derived from an EMBL/GenBank/DDBJ whole genome shotgun (WGS) entry which is preliminary data.</text>
</comment>
<dbReference type="SUPFAM" id="SSF81321">
    <property type="entry name" value="Family A G protein-coupled receptor-like"/>
    <property type="match status" value="1"/>
</dbReference>
<evidence type="ECO:0000256" key="2">
    <source>
        <dbReference type="ARBA" id="ARBA00022692"/>
    </source>
</evidence>
<evidence type="ECO:0000256" key="8">
    <source>
        <dbReference type="SAM" id="Phobius"/>
    </source>
</evidence>
<keyword evidence="11" id="KW-1185">Reference proteome</keyword>
<accession>A0AAV2INS7</accession>
<keyword evidence="3 8" id="KW-1133">Transmembrane helix</keyword>
<feature type="transmembrane region" description="Helical" evidence="8">
    <location>
        <begin position="53"/>
        <end position="73"/>
    </location>
</feature>
<dbReference type="Pfam" id="PF10324">
    <property type="entry name" value="7TM_GPCR_Srw"/>
    <property type="match status" value="1"/>
</dbReference>
<comment type="subcellular location">
    <subcellularLocation>
        <location evidence="1">Membrane</location>
        <topology evidence="1">Multi-pass membrane protein</topology>
    </subcellularLocation>
</comment>
<evidence type="ECO:0000256" key="6">
    <source>
        <dbReference type="ARBA" id="ARBA00023170"/>
    </source>
</evidence>
<keyword evidence="7" id="KW-0807">Transducer</keyword>
<evidence type="ECO:0000313" key="10">
    <source>
        <dbReference type="EMBL" id="CAL1546604.1"/>
    </source>
</evidence>
<keyword evidence="2 8" id="KW-0812">Transmembrane</keyword>
<evidence type="ECO:0000313" key="11">
    <source>
        <dbReference type="Proteomes" id="UP001497497"/>
    </source>
</evidence>
<evidence type="ECO:0000256" key="4">
    <source>
        <dbReference type="ARBA" id="ARBA00023040"/>
    </source>
</evidence>
<organism evidence="10 11">
    <name type="scientific">Lymnaea stagnalis</name>
    <name type="common">Great pond snail</name>
    <name type="synonym">Helix stagnalis</name>
    <dbReference type="NCBI Taxonomy" id="6523"/>
    <lineage>
        <taxon>Eukaryota</taxon>
        <taxon>Metazoa</taxon>
        <taxon>Spiralia</taxon>
        <taxon>Lophotrochozoa</taxon>
        <taxon>Mollusca</taxon>
        <taxon>Gastropoda</taxon>
        <taxon>Heterobranchia</taxon>
        <taxon>Euthyneura</taxon>
        <taxon>Panpulmonata</taxon>
        <taxon>Hygrophila</taxon>
        <taxon>Lymnaeoidea</taxon>
        <taxon>Lymnaeidae</taxon>
        <taxon>Lymnaea</taxon>
    </lineage>
</organism>
<dbReference type="GO" id="GO:0005886">
    <property type="term" value="C:plasma membrane"/>
    <property type="evidence" value="ECO:0007669"/>
    <property type="project" value="TreeGrafter"/>
</dbReference>
<sequence length="296" mass="33969">MGFKDTVNITMTTIAFWDLIRVLCGLAHRLYGPMAWVFPAFGKSWQNITVTNLVYLHVISGNVSYVIGGYVAVERCFCVCFPLKVKTLLTPKLTSFVCVTLSILVFVSLLPILLVFEYRWVYTAQYQTVIAVYQYTHFYSVHGQKFMEGYKYLGFIYPVLSLTAMVFSTVVISYKLQRASRFRKGASAGSKPGTQDRGPSEVTTRDRQVITMLLVVIGVYIVNLVPRVVHFIAMLLEPEYYVLKYYNNIFWVIVYVIFVLDFVNASVNLFIFYYMSTKFRACFVKIFQPMCLSGKA</sequence>
<feature type="transmembrane region" description="Helical" evidence="8">
    <location>
        <begin position="209"/>
        <end position="229"/>
    </location>
</feature>
<evidence type="ECO:0000259" key="9">
    <source>
        <dbReference type="PROSITE" id="PS50262"/>
    </source>
</evidence>
<dbReference type="PROSITE" id="PS50262">
    <property type="entry name" value="G_PROTEIN_RECEP_F1_2"/>
    <property type="match status" value="1"/>
</dbReference>
<dbReference type="PANTHER" id="PTHR24243">
    <property type="entry name" value="G-PROTEIN COUPLED RECEPTOR"/>
    <property type="match status" value="1"/>
</dbReference>
<evidence type="ECO:0000256" key="5">
    <source>
        <dbReference type="ARBA" id="ARBA00023136"/>
    </source>
</evidence>
<proteinExistence type="predicted"/>
<dbReference type="PROSITE" id="PS00237">
    <property type="entry name" value="G_PROTEIN_RECEP_F1_1"/>
    <property type="match status" value="1"/>
</dbReference>
<reference evidence="10 11" key="1">
    <citation type="submission" date="2024-04" db="EMBL/GenBank/DDBJ databases">
        <authorList>
            <consortium name="Genoscope - CEA"/>
            <person name="William W."/>
        </authorList>
    </citation>
    <scope>NUCLEOTIDE SEQUENCE [LARGE SCALE GENOMIC DNA]</scope>
</reference>
<feature type="transmembrane region" description="Helical" evidence="8">
    <location>
        <begin position="249"/>
        <end position="275"/>
    </location>
</feature>
<dbReference type="InterPro" id="IPR017452">
    <property type="entry name" value="GPCR_Rhodpsn_7TM"/>
</dbReference>
<keyword evidence="6" id="KW-0675">Receptor</keyword>